<organism evidence="1 2">
    <name type="scientific">Ascoidea rubescens DSM 1968</name>
    <dbReference type="NCBI Taxonomy" id="1344418"/>
    <lineage>
        <taxon>Eukaryota</taxon>
        <taxon>Fungi</taxon>
        <taxon>Dikarya</taxon>
        <taxon>Ascomycota</taxon>
        <taxon>Saccharomycotina</taxon>
        <taxon>Saccharomycetes</taxon>
        <taxon>Ascoideaceae</taxon>
        <taxon>Ascoidea</taxon>
    </lineage>
</organism>
<evidence type="ECO:0000313" key="1">
    <source>
        <dbReference type="EMBL" id="ODV62418.1"/>
    </source>
</evidence>
<protein>
    <recommendedName>
        <fullName evidence="3">ATPase AAA-type core domain-containing protein</fullName>
    </recommendedName>
</protein>
<dbReference type="RefSeq" id="XP_020048725.1">
    <property type="nucleotide sequence ID" value="XM_020192826.1"/>
</dbReference>
<evidence type="ECO:0008006" key="3">
    <source>
        <dbReference type="Google" id="ProtNLM"/>
    </source>
</evidence>
<dbReference type="InParanoid" id="A0A1D2VLB9"/>
<dbReference type="GeneID" id="30966462"/>
<keyword evidence="2" id="KW-1185">Reference proteome</keyword>
<dbReference type="EMBL" id="KV454477">
    <property type="protein sequence ID" value="ODV62418.1"/>
    <property type="molecule type" value="Genomic_DNA"/>
</dbReference>
<dbReference type="Proteomes" id="UP000095038">
    <property type="component" value="Unassembled WGS sequence"/>
</dbReference>
<dbReference type="STRING" id="1344418.A0A1D2VLB9"/>
<gene>
    <name evidence="1" type="ORF">ASCRUDRAFT_74800</name>
</gene>
<sequence length="75" mass="8842">MKSFPEFLNSIKYRVNNNLSVILIEDLPNIFHKQTREIFQNSLIQWLNIDSNQNLPPIIISISEFTFNDSDDINM</sequence>
<dbReference type="AlphaFoldDB" id="A0A1D2VLB9"/>
<proteinExistence type="predicted"/>
<evidence type="ECO:0000313" key="2">
    <source>
        <dbReference type="Proteomes" id="UP000095038"/>
    </source>
</evidence>
<dbReference type="Pfam" id="PF03215">
    <property type="entry name" value="Rad17"/>
    <property type="match status" value="1"/>
</dbReference>
<accession>A0A1D2VLB9</accession>
<name>A0A1D2VLB9_9ASCO</name>
<feature type="non-terminal residue" evidence="1">
    <location>
        <position position="75"/>
    </location>
</feature>
<dbReference type="OrthoDB" id="10265971at2759"/>
<reference evidence="2" key="1">
    <citation type="submission" date="2016-05" db="EMBL/GenBank/DDBJ databases">
        <title>Comparative genomics of biotechnologically important yeasts.</title>
        <authorList>
            <consortium name="DOE Joint Genome Institute"/>
            <person name="Riley R."/>
            <person name="Haridas S."/>
            <person name="Wolfe K.H."/>
            <person name="Lopes M.R."/>
            <person name="Hittinger C.T."/>
            <person name="Goker M."/>
            <person name="Salamov A."/>
            <person name="Wisecaver J."/>
            <person name="Long T.M."/>
            <person name="Aerts A.L."/>
            <person name="Barry K."/>
            <person name="Choi C."/>
            <person name="Clum A."/>
            <person name="Coughlan A.Y."/>
            <person name="Deshpande S."/>
            <person name="Douglass A.P."/>
            <person name="Hanson S.J."/>
            <person name="Klenk H.-P."/>
            <person name="Labutti K."/>
            <person name="Lapidus A."/>
            <person name="Lindquist E."/>
            <person name="Lipzen A."/>
            <person name="Meier-Kolthoff J.P."/>
            <person name="Ohm R.A."/>
            <person name="Otillar R.P."/>
            <person name="Pangilinan J."/>
            <person name="Peng Y."/>
            <person name="Rokas A."/>
            <person name="Rosa C.A."/>
            <person name="Scheuner C."/>
            <person name="Sibirny A.A."/>
            <person name="Slot J.C."/>
            <person name="Stielow J.B."/>
            <person name="Sun H."/>
            <person name="Kurtzman C.P."/>
            <person name="Blackwell M."/>
            <person name="Grigoriev I.V."/>
            <person name="Jeffries T.W."/>
        </authorList>
    </citation>
    <scope>NUCLEOTIDE SEQUENCE [LARGE SCALE GENOMIC DNA]</scope>
    <source>
        <strain evidence="2">DSM 1968</strain>
    </source>
</reference>